<name>A0ABN5Z1W1_9MYCO</name>
<keyword evidence="2" id="KW-1185">Reference proteome</keyword>
<protein>
    <recommendedName>
        <fullName evidence="3">Lipoprotein</fullName>
    </recommendedName>
</protein>
<organism evidence="1 2">
    <name type="scientific">Mycolicibacterium aubagnense</name>
    <dbReference type="NCBI Taxonomy" id="319707"/>
    <lineage>
        <taxon>Bacteria</taxon>
        <taxon>Bacillati</taxon>
        <taxon>Actinomycetota</taxon>
        <taxon>Actinomycetes</taxon>
        <taxon>Mycobacteriales</taxon>
        <taxon>Mycobacteriaceae</taxon>
        <taxon>Mycolicibacterium</taxon>
    </lineage>
</organism>
<accession>A0ABN5Z1W1</accession>
<gene>
    <name evidence="1" type="ORF">MAUB_58560</name>
</gene>
<evidence type="ECO:0000313" key="2">
    <source>
        <dbReference type="Proteomes" id="UP000465609"/>
    </source>
</evidence>
<reference evidence="1 2" key="1">
    <citation type="journal article" date="2019" name="Emerg. Microbes Infect.">
        <title>Comprehensive subspecies identification of 175 nontuberculous mycobacteria species based on 7547 genomic profiles.</title>
        <authorList>
            <person name="Matsumoto Y."/>
            <person name="Kinjo T."/>
            <person name="Motooka D."/>
            <person name="Nabeya D."/>
            <person name="Jung N."/>
            <person name="Uechi K."/>
            <person name="Horii T."/>
            <person name="Iida T."/>
            <person name="Fujita J."/>
            <person name="Nakamura S."/>
        </authorList>
    </citation>
    <scope>NUCLEOTIDE SEQUENCE [LARGE SCALE GENOMIC DNA]</scope>
    <source>
        <strain evidence="1 2">JCM 15296</strain>
    </source>
</reference>
<evidence type="ECO:0000313" key="1">
    <source>
        <dbReference type="EMBL" id="BBX87983.1"/>
    </source>
</evidence>
<dbReference type="EMBL" id="AP022577">
    <property type="protein sequence ID" value="BBX87983.1"/>
    <property type="molecule type" value="Genomic_DNA"/>
</dbReference>
<sequence length="70" mass="7565">MREGSALVSAACGWNGCAEPGDDHYNGRCEDHENSQCRTEGCAEDADDGEGYDGFCGNCADREDARGRWD</sequence>
<proteinExistence type="predicted"/>
<evidence type="ECO:0008006" key="3">
    <source>
        <dbReference type="Google" id="ProtNLM"/>
    </source>
</evidence>
<dbReference type="Proteomes" id="UP000465609">
    <property type="component" value="Chromosome"/>
</dbReference>